<evidence type="ECO:0000313" key="9">
    <source>
        <dbReference type="Proteomes" id="UP000024816"/>
    </source>
</evidence>
<dbReference type="InterPro" id="IPR050086">
    <property type="entry name" value="MetN_ABC_transporter-like"/>
</dbReference>
<reference evidence="8 9" key="1">
    <citation type="journal article" date="2014" name="Antonie Van Leeuwenhoek">
        <title>Hyphomonas beringensis sp. nov. and Hyphomonas chukchiensis sp. nov., isolated from surface seawater of the Bering Sea and Chukchi Sea.</title>
        <authorList>
            <person name="Li C."/>
            <person name="Lai Q."/>
            <person name="Li G."/>
            <person name="Dong C."/>
            <person name="Wang J."/>
            <person name="Liao Y."/>
            <person name="Shao Z."/>
        </authorList>
    </citation>
    <scope>NUCLEOTIDE SEQUENCE [LARGE SCALE GENOMIC DNA]</scope>
    <source>
        <strain evidence="8 9">VP2</strain>
    </source>
</reference>
<evidence type="ECO:0000313" key="8">
    <source>
        <dbReference type="EMBL" id="KCZ87230.1"/>
    </source>
</evidence>
<feature type="domain" description="ABC transporter" evidence="7">
    <location>
        <begin position="15"/>
        <end position="257"/>
    </location>
</feature>
<dbReference type="InterPro" id="IPR012693">
    <property type="entry name" value="ABC_transpr_PhnC"/>
</dbReference>
<sequence>MQSFESPAACAEPVLQVSGACKAFPNGPTVLDKVSFDIEPGSFCVLLGASGSGKTTLLRSVIGLNKLDAGSVRICGVESSPKNLRRIRRKVGMVHQDFGLSGRLTAARNVMSGTAPDLPIWRLMLQAYPEYMQRKACSLLSRVGLEAGHVNRLVNGLSGGQKQRVGIARALINAPKLILADEPVASLDPQTAQDVMHLLRQMAKEQGAAVLCSLHQINLSRTFADRIIGLREGRIVFDGPPGQLSQEALSRIFGTGRDVFSPSMVA</sequence>
<evidence type="ECO:0000256" key="1">
    <source>
        <dbReference type="ARBA" id="ARBA00022448"/>
    </source>
</evidence>
<dbReference type="GO" id="GO:0015416">
    <property type="term" value="F:ABC-type phosphonate transporter activity"/>
    <property type="evidence" value="ECO:0007669"/>
    <property type="project" value="InterPro"/>
</dbReference>
<evidence type="ECO:0000256" key="2">
    <source>
        <dbReference type="ARBA" id="ARBA00022475"/>
    </source>
</evidence>
<dbReference type="PATRIC" id="fig|1280952.3.peg.2711"/>
<name>A0A059F9F6_9PROT</name>
<evidence type="ECO:0000256" key="4">
    <source>
        <dbReference type="ARBA" id="ARBA00022840"/>
    </source>
</evidence>
<keyword evidence="5" id="KW-1278">Translocase</keyword>
<dbReference type="SMART" id="SM00382">
    <property type="entry name" value="AAA"/>
    <property type="match status" value="1"/>
</dbReference>
<dbReference type="AlphaFoldDB" id="A0A059F9F6"/>
<dbReference type="PROSITE" id="PS50893">
    <property type="entry name" value="ABC_TRANSPORTER_2"/>
    <property type="match status" value="1"/>
</dbReference>
<dbReference type="GO" id="GO:0016887">
    <property type="term" value="F:ATP hydrolysis activity"/>
    <property type="evidence" value="ECO:0007669"/>
    <property type="project" value="InterPro"/>
</dbReference>
<proteinExistence type="predicted"/>
<evidence type="ECO:0000256" key="6">
    <source>
        <dbReference type="ARBA" id="ARBA00023136"/>
    </source>
</evidence>
<dbReference type="Pfam" id="PF00005">
    <property type="entry name" value="ABC_tran"/>
    <property type="match status" value="1"/>
</dbReference>
<gene>
    <name evidence="8" type="ORF">HJA_13550</name>
</gene>
<keyword evidence="4" id="KW-0067">ATP-binding</keyword>
<keyword evidence="9" id="KW-1185">Reference proteome</keyword>
<dbReference type="InterPro" id="IPR003593">
    <property type="entry name" value="AAA+_ATPase"/>
</dbReference>
<dbReference type="OrthoDB" id="7627620at2"/>
<dbReference type="PANTHER" id="PTHR43166:SF6">
    <property type="entry name" value="PHOSPHONATES IMPORT ATP-BINDING PROTEIN PHNC"/>
    <property type="match status" value="1"/>
</dbReference>
<dbReference type="Gene3D" id="3.40.50.300">
    <property type="entry name" value="P-loop containing nucleotide triphosphate hydrolases"/>
    <property type="match status" value="1"/>
</dbReference>
<dbReference type="InterPro" id="IPR003439">
    <property type="entry name" value="ABC_transporter-like_ATP-bd"/>
</dbReference>
<evidence type="ECO:0000259" key="7">
    <source>
        <dbReference type="PROSITE" id="PS50893"/>
    </source>
</evidence>
<dbReference type="GO" id="GO:0005524">
    <property type="term" value="F:ATP binding"/>
    <property type="evidence" value="ECO:0007669"/>
    <property type="project" value="UniProtKB-KW"/>
</dbReference>
<dbReference type="PROSITE" id="PS00211">
    <property type="entry name" value="ABC_TRANSPORTER_1"/>
    <property type="match status" value="1"/>
</dbReference>
<protein>
    <submittedName>
        <fullName evidence="8">Phosphonate ABC transporter ATPase</fullName>
    </submittedName>
</protein>
<evidence type="ECO:0000256" key="5">
    <source>
        <dbReference type="ARBA" id="ARBA00022967"/>
    </source>
</evidence>
<dbReference type="EMBL" id="ARYJ01000009">
    <property type="protein sequence ID" value="KCZ87230.1"/>
    <property type="molecule type" value="Genomic_DNA"/>
</dbReference>
<evidence type="ECO:0000256" key="3">
    <source>
        <dbReference type="ARBA" id="ARBA00022741"/>
    </source>
</evidence>
<keyword evidence="3" id="KW-0547">Nucleotide-binding</keyword>
<keyword evidence="1" id="KW-0813">Transport</keyword>
<dbReference type="InterPro" id="IPR017871">
    <property type="entry name" value="ABC_transporter-like_CS"/>
</dbReference>
<dbReference type="STRING" id="1280952.HJA_13550"/>
<dbReference type="RefSeq" id="WP_051597706.1">
    <property type="nucleotide sequence ID" value="NZ_ARYJ01000009.1"/>
</dbReference>
<keyword evidence="6" id="KW-0472">Membrane</keyword>
<keyword evidence="2" id="KW-1003">Cell membrane</keyword>
<accession>A0A059F9F6</accession>
<dbReference type="eggNOG" id="COG3638">
    <property type="taxonomic scope" value="Bacteria"/>
</dbReference>
<dbReference type="GO" id="GO:0016020">
    <property type="term" value="C:membrane"/>
    <property type="evidence" value="ECO:0007669"/>
    <property type="project" value="InterPro"/>
</dbReference>
<dbReference type="CDD" id="cd03256">
    <property type="entry name" value="ABC_PhnC_transporter"/>
    <property type="match status" value="1"/>
</dbReference>
<dbReference type="Proteomes" id="UP000024816">
    <property type="component" value="Unassembled WGS sequence"/>
</dbReference>
<dbReference type="InterPro" id="IPR027417">
    <property type="entry name" value="P-loop_NTPase"/>
</dbReference>
<dbReference type="PANTHER" id="PTHR43166">
    <property type="entry name" value="AMINO ACID IMPORT ATP-BINDING PROTEIN"/>
    <property type="match status" value="1"/>
</dbReference>
<organism evidence="8 9">
    <name type="scientific">Hyphomonas jannaschiana VP2</name>
    <dbReference type="NCBI Taxonomy" id="1280952"/>
    <lineage>
        <taxon>Bacteria</taxon>
        <taxon>Pseudomonadati</taxon>
        <taxon>Pseudomonadota</taxon>
        <taxon>Alphaproteobacteria</taxon>
        <taxon>Hyphomonadales</taxon>
        <taxon>Hyphomonadaceae</taxon>
        <taxon>Hyphomonas</taxon>
    </lineage>
</organism>
<dbReference type="SUPFAM" id="SSF52540">
    <property type="entry name" value="P-loop containing nucleoside triphosphate hydrolases"/>
    <property type="match status" value="1"/>
</dbReference>
<comment type="caution">
    <text evidence="8">The sequence shown here is derived from an EMBL/GenBank/DDBJ whole genome shotgun (WGS) entry which is preliminary data.</text>
</comment>